<evidence type="ECO:0000313" key="2">
    <source>
        <dbReference type="Proteomes" id="UP001487740"/>
    </source>
</evidence>
<comment type="caution">
    <text evidence="1">The sequence shown here is derived from an EMBL/GenBank/DDBJ whole genome shotgun (WGS) entry which is preliminary data.</text>
</comment>
<protein>
    <submittedName>
        <fullName evidence="1">Uncharacterized protein</fullName>
    </submittedName>
</protein>
<accession>A0AAW0T2Y0</accession>
<proteinExistence type="predicted"/>
<sequence length="138" mass="15638">MSSADAWSTSSTPHFSILLAYLLPALSSRGREKLVDDLNFSYATQKKNADGTKQYWRCEVTTRAGYVIPEEYTKSQSGEMFLQHDSGTEDENRILVFASAQGLRDLVRYKSWGFNGTFNCCPKVFAQLLTIHGQRRNI</sequence>
<name>A0AAW0T2Y0_SCYPA</name>
<dbReference type="EMBL" id="JARAKH010000041">
    <property type="protein sequence ID" value="KAK8380617.1"/>
    <property type="molecule type" value="Genomic_DNA"/>
</dbReference>
<dbReference type="AlphaFoldDB" id="A0AAW0T2Y0"/>
<reference evidence="1 2" key="1">
    <citation type="submission" date="2023-03" db="EMBL/GenBank/DDBJ databases">
        <title>High-quality genome of Scylla paramamosain provides insights in environmental adaptation.</title>
        <authorList>
            <person name="Zhang L."/>
        </authorList>
    </citation>
    <scope>NUCLEOTIDE SEQUENCE [LARGE SCALE GENOMIC DNA]</scope>
    <source>
        <strain evidence="1">LZ_2023a</strain>
        <tissue evidence="1">Muscle</tissue>
    </source>
</reference>
<keyword evidence="2" id="KW-1185">Reference proteome</keyword>
<organism evidence="1 2">
    <name type="scientific">Scylla paramamosain</name>
    <name type="common">Mud crab</name>
    <dbReference type="NCBI Taxonomy" id="85552"/>
    <lineage>
        <taxon>Eukaryota</taxon>
        <taxon>Metazoa</taxon>
        <taxon>Ecdysozoa</taxon>
        <taxon>Arthropoda</taxon>
        <taxon>Crustacea</taxon>
        <taxon>Multicrustacea</taxon>
        <taxon>Malacostraca</taxon>
        <taxon>Eumalacostraca</taxon>
        <taxon>Eucarida</taxon>
        <taxon>Decapoda</taxon>
        <taxon>Pleocyemata</taxon>
        <taxon>Brachyura</taxon>
        <taxon>Eubrachyura</taxon>
        <taxon>Portunoidea</taxon>
        <taxon>Portunidae</taxon>
        <taxon>Portuninae</taxon>
        <taxon>Scylla</taxon>
    </lineage>
</organism>
<evidence type="ECO:0000313" key="1">
    <source>
        <dbReference type="EMBL" id="KAK8380617.1"/>
    </source>
</evidence>
<dbReference type="Proteomes" id="UP001487740">
    <property type="component" value="Unassembled WGS sequence"/>
</dbReference>
<gene>
    <name evidence="1" type="ORF">O3P69_007902</name>
</gene>